<dbReference type="EMBL" id="BMGG01000011">
    <property type="protein sequence ID" value="GGC89459.1"/>
    <property type="molecule type" value="Genomic_DNA"/>
</dbReference>
<keyword evidence="6" id="KW-1185">Reference proteome</keyword>
<name>A0A916UV66_9HYPH</name>
<comment type="caution">
    <text evidence="5">The sequence shown here is derived from an EMBL/GenBank/DDBJ whole genome shotgun (WGS) entry which is preliminary data.</text>
</comment>
<feature type="compositionally biased region" description="Basic residues" evidence="3">
    <location>
        <begin position="221"/>
        <end position="236"/>
    </location>
</feature>
<organism evidence="5 6">
    <name type="scientific">Chelatococcus reniformis</name>
    <dbReference type="NCBI Taxonomy" id="1494448"/>
    <lineage>
        <taxon>Bacteria</taxon>
        <taxon>Pseudomonadati</taxon>
        <taxon>Pseudomonadota</taxon>
        <taxon>Alphaproteobacteria</taxon>
        <taxon>Hyphomicrobiales</taxon>
        <taxon>Chelatococcaceae</taxon>
        <taxon>Chelatococcus</taxon>
    </lineage>
</organism>
<reference evidence="5" key="1">
    <citation type="journal article" date="2014" name="Int. J. Syst. Evol. Microbiol.">
        <title>Complete genome sequence of Corynebacterium casei LMG S-19264T (=DSM 44701T), isolated from a smear-ripened cheese.</title>
        <authorList>
            <consortium name="US DOE Joint Genome Institute (JGI-PGF)"/>
            <person name="Walter F."/>
            <person name="Albersmeier A."/>
            <person name="Kalinowski J."/>
            <person name="Ruckert C."/>
        </authorList>
    </citation>
    <scope>NUCLEOTIDE SEQUENCE</scope>
    <source>
        <strain evidence="5">CGMCC 1.12919</strain>
    </source>
</reference>
<proteinExistence type="predicted"/>
<dbReference type="PROSITE" id="PS50977">
    <property type="entry name" value="HTH_TETR_2"/>
    <property type="match status" value="1"/>
</dbReference>
<dbReference type="InterPro" id="IPR009057">
    <property type="entry name" value="Homeodomain-like_sf"/>
</dbReference>
<sequence length="236" mass="26521">MAATAPVRARRIKKTRAETSEGIRRAIFLAAAAVVGKYGYADASISRITSVAKVAHGTFYNYFDSRQDLFEQLLPALGEILLQHVTESVAAVSDPVAREEARLNAWFEFLKIHPEFYRILNEGEVFVPEIYRQHVENFGDGFLRTLRRAKERGDLRDFTDDEIEPIAYILLAARSYLTFRYARGGSKAAVPAAVNSAYMKLLRHGLFAVGAETGPVEKQRPKSRARKAARTRLRST</sequence>
<feature type="DNA-binding region" description="H-T-H motif" evidence="2">
    <location>
        <begin position="44"/>
        <end position="63"/>
    </location>
</feature>
<accession>A0A916UV66</accession>
<dbReference type="SUPFAM" id="SSF46689">
    <property type="entry name" value="Homeodomain-like"/>
    <property type="match status" value="1"/>
</dbReference>
<evidence type="ECO:0000259" key="4">
    <source>
        <dbReference type="PROSITE" id="PS50977"/>
    </source>
</evidence>
<keyword evidence="1 2" id="KW-0238">DNA-binding</keyword>
<feature type="domain" description="HTH tetR-type" evidence="4">
    <location>
        <begin position="21"/>
        <end position="81"/>
    </location>
</feature>
<dbReference type="Pfam" id="PF00440">
    <property type="entry name" value="TetR_N"/>
    <property type="match status" value="1"/>
</dbReference>
<dbReference type="Gene3D" id="1.10.357.10">
    <property type="entry name" value="Tetracycline Repressor, domain 2"/>
    <property type="match status" value="1"/>
</dbReference>
<evidence type="ECO:0000256" key="2">
    <source>
        <dbReference type="PROSITE-ProRule" id="PRU00335"/>
    </source>
</evidence>
<gene>
    <name evidence="5" type="ORF">GCM10010994_54120</name>
</gene>
<evidence type="ECO:0000313" key="6">
    <source>
        <dbReference type="Proteomes" id="UP000637002"/>
    </source>
</evidence>
<dbReference type="Proteomes" id="UP000637002">
    <property type="component" value="Unassembled WGS sequence"/>
</dbReference>
<dbReference type="PANTHER" id="PTHR43479">
    <property type="entry name" value="ACREF/ENVCD OPERON REPRESSOR-RELATED"/>
    <property type="match status" value="1"/>
</dbReference>
<evidence type="ECO:0000256" key="1">
    <source>
        <dbReference type="ARBA" id="ARBA00023125"/>
    </source>
</evidence>
<evidence type="ECO:0000256" key="3">
    <source>
        <dbReference type="SAM" id="MobiDB-lite"/>
    </source>
</evidence>
<dbReference type="InterPro" id="IPR001647">
    <property type="entry name" value="HTH_TetR"/>
</dbReference>
<dbReference type="AlphaFoldDB" id="A0A916UV66"/>
<dbReference type="GO" id="GO:0003677">
    <property type="term" value="F:DNA binding"/>
    <property type="evidence" value="ECO:0007669"/>
    <property type="project" value="UniProtKB-UniRule"/>
</dbReference>
<reference evidence="5" key="2">
    <citation type="submission" date="2020-09" db="EMBL/GenBank/DDBJ databases">
        <authorList>
            <person name="Sun Q."/>
            <person name="Zhou Y."/>
        </authorList>
    </citation>
    <scope>NUCLEOTIDE SEQUENCE</scope>
    <source>
        <strain evidence="5">CGMCC 1.12919</strain>
    </source>
</reference>
<dbReference type="PANTHER" id="PTHR43479:SF11">
    <property type="entry name" value="ACREF_ENVCD OPERON REPRESSOR-RELATED"/>
    <property type="match status" value="1"/>
</dbReference>
<dbReference type="InterPro" id="IPR050624">
    <property type="entry name" value="HTH-type_Tx_Regulator"/>
</dbReference>
<feature type="region of interest" description="Disordered" evidence="3">
    <location>
        <begin position="213"/>
        <end position="236"/>
    </location>
</feature>
<evidence type="ECO:0000313" key="5">
    <source>
        <dbReference type="EMBL" id="GGC89459.1"/>
    </source>
</evidence>
<protein>
    <recommendedName>
        <fullName evidence="4">HTH tetR-type domain-containing protein</fullName>
    </recommendedName>
</protein>